<protein>
    <submittedName>
        <fullName evidence="2">Uncharacterized protein</fullName>
    </submittedName>
</protein>
<dbReference type="EMBL" id="KY629563">
    <property type="protein sequence ID" value="ARK07507.1"/>
    <property type="molecule type" value="Genomic_DNA"/>
</dbReference>
<evidence type="ECO:0000313" key="2">
    <source>
        <dbReference type="EMBL" id="ARK07507.1"/>
    </source>
</evidence>
<feature type="compositionally biased region" description="Basic and acidic residues" evidence="1">
    <location>
        <begin position="28"/>
        <end position="67"/>
    </location>
</feature>
<keyword evidence="3" id="KW-1185">Reference proteome</keyword>
<evidence type="ECO:0000256" key="1">
    <source>
        <dbReference type="SAM" id="MobiDB-lite"/>
    </source>
</evidence>
<organism evidence="2 3">
    <name type="scientific">Sphingobium phage Lacusarx</name>
    <dbReference type="NCBI Taxonomy" id="1980139"/>
    <lineage>
        <taxon>Viruses</taxon>
        <taxon>Duplodnaviria</taxon>
        <taxon>Heunggongvirae</taxon>
        <taxon>Uroviricota</taxon>
        <taxon>Caudoviricetes</taxon>
        <taxon>Lacusarxvirus</taxon>
        <taxon>Lacusarxvirus lacusarx</taxon>
    </lineage>
</organism>
<name>A0A1W6DWW4_9CAUD</name>
<accession>A0A1W6DWW4</accession>
<feature type="region of interest" description="Disordered" evidence="1">
    <location>
        <begin position="27"/>
        <end position="87"/>
    </location>
</feature>
<evidence type="ECO:0000313" key="3">
    <source>
        <dbReference type="Proteomes" id="UP000223906"/>
    </source>
</evidence>
<proteinExistence type="predicted"/>
<reference evidence="2 3" key="1">
    <citation type="submission" date="2017-02" db="EMBL/GenBank/DDBJ databases">
        <title>The first characterized phage against a member of the ecologically important #sphingomonads reveals high dissimilarity against all other known phages.</title>
        <authorList>
            <person name="Nielsen T.K."/>
            <person name="Carstens A.B."/>
            <person name="Kot W."/>
            <person name="Lametsch R."/>
            <person name="Neve H."/>
            <person name="Hansen L.H."/>
        </authorList>
    </citation>
    <scope>NUCLEOTIDE SEQUENCE [LARGE SCALE GENOMIC DNA]</scope>
</reference>
<feature type="compositionally biased region" description="Basic and acidic residues" evidence="1">
    <location>
        <begin position="75"/>
        <end position="87"/>
    </location>
</feature>
<dbReference type="Proteomes" id="UP000223906">
    <property type="component" value="Segment"/>
</dbReference>
<sequence length="87" mass="10496">MRRRIKIAAWTAFLTAAVFAVNIPVHAAPDRPGHQRYDPAAERRAERRWERRRDEHERRERMKDMDAKGAFNSDGTRRRWYDFDDPD</sequence>
<gene>
    <name evidence="2" type="ORF">LAV_00132</name>
</gene>